<dbReference type="AlphaFoldDB" id="A0A4Q1JLL2"/>
<dbReference type="GO" id="GO:0019867">
    <property type="term" value="C:outer membrane"/>
    <property type="evidence" value="ECO:0007669"/>
    <property type="project" value="InterPro"/>
</dbReference>
<dbReference type="InterPro" id="IPR011250">
    <property type="entry name" value="OMP/PagP_B-barrel"/>
</dbReference>
<dbReference type="Pfam" id="PF03922">
    <property type="entry name" value="OmpW"/>
    <property type="match status" value="1"/>
</dbReference>
<sequence length="230" mass="26387">MRILFLTFLVLFFLQPLSAQYYNKEERLIIGLNGGLVKPLGDFAEESKLGTDLSLNTKILLNPRIAVGLSLGFMTFAQNDGLWAGDSRVKNDVKYQIIPIVFTGTYFFQAYDLDLRPYASIGFGYFFYRNQVESTPTNTYTPVKSEYTVSTHKFGLMPNVGFMYNISKTLAVDVNLKYTYIPNFEEKLEKKKLKPGFDENIVLTDLQKYRYLGFDKISSASLTVGLYYRF</sequence>
<dbReference type="InterPro" id="IPR005618">
    <property type="entry name" value="OMPW"/>
</dbReference>
<gene>
    <name evidence="1" type="ORF">EO244_07975</name>
</gene>
<dbReference type="OrthoDB" id="9807574at2"/>
<name>A0A4Q1JLL2_9BACT</name>
<proteinExistence type="predicted"/>
<reference evidence="1 2" key="1">
    <citation type="submission" date="2019-01" db="EMBL/GenBank/DDBJ databases">
        <title>Ancylomarina salipaludis sp. nov., isolated from a salt marsh.</title>
        <authorList>
            <person name="Yoon J.-H."/>
        </authorList>
    </citation>
    <scope>NUCLEOTIDE SEQUENCE [LARGE SCALE GENOMIC DNA]</scope>
    <source>
        <strain evidence="1 2">SHSM-M15</strain>
    </source>
</reference>
<keyword evidence="2" id="KW-1185">Reference proteome</keyword>
<comment type="caution">
    <text evidence="1">The sequence shown here is derived from an EMBL/GenBank/DDBJ whole genome shotgun (WGS) entry which is preliminary data.</text>
</comment>
<dbReference type="Proteomes" id="UP000289703">
    <property type="component" value="Unassembled WGS sequence"/>
</dbReference>
<evidence type="ECO:0000313" key="1">
    <source>
        <dbReference type="EMBL" id="RXQ94980.1"/>
    </source>
</evidence>
<protein>
    <recommendedName>
        <fullName evidence="3">Outer membrane protein beta-barrel domain-containing protein</fullName>
    </recommendedName>
</protein>
<dbReference type="Gene3D" id="2.40.160.20">
    <property type="match status" value="1"/>
</dbReference>
<accession>A0A4Q1JLL2</accession>
<evidence type="ECO:0008006" key="3">
    <source>
        <dbReference type="Google" id="ProtNLM"/>
    </source>
</evidence>
<evidence type="ECO:0000313" key="2">
    <source>
        <dbReference type="Proteomes" id="UP000289703"/>
    </source>
</evidence>
<dbReference type="EMBL" id="SAXA01000006">
    <property type="protein sequence ID" value="RXQ94980.1"/>
    <property type="molecule type" value="Genomic_DNA"/>
</dbReference>
<organism evidence="1 2">
    <name type="scientific">Ancylomarina salipaludis</name>
    <dbReference type="NCBI Taxonomy" id="2501299"/>
    <lineage>
        <taxon>Bacteria</taxon>
        <taxon>Pseudomonadati</taxon>
        <taxon>Bacteroidota</taxon>
        <taxon>Bacteroidia</taxon>
        <taxon>Marinilabiliales</taxon>
        <taxon>Marinifilaceae</taxon>
        <taxon>Ancylomarina</taxon>
    </lineage>
</organism>
<dbReference type="RefSeq" id="WP_129254138.1">
    <property type="nucleotide sequence ID" value="NZ_SAXA01000006.1"/>
</dbReference>
<dbReference type="SUPFAM" id="SSF56925">
    <property type="entry name" value="OMPA-like"/>
    <property type="match status" value="1"/>
</dbReference>